<accession>A0ABT0MJL7</accession>
<gene>
    <name evidence="2" type="ORF">M2650_10565</name>
</gene>
<evidence type="ECO:0000313" key="2">
    <source>
        <dbReference type="EMBL" id="MCL1635071.1"/>
    </source>
</evidence>
<dbReference type="PROSITE" id="PS51257">
    <property type="entry name" value="PROKAR_LIPOPROTEIN"/>
    <property type="match status" value="1"/>
</dbReference>
<proteinExistence type="predicted"/>
<dbReference type="Pfam" id="PF11162">
    <property type="entry name" value="DUF2946"/>
    <property type="match status" value="1"/>
</dbReference>
<comment type="caution">
    <text evidence="2">The sequence shown here is derived from an EMBL/GenBank/DDBJ whole genome shotgun (WGS) entry which is preliminary data.</text>
</comment>
<sequence>MIRSDTFRIPMVRMALFAMLLLACLPTLGRLAGMSSGEGSAGSVWAALCTMTGLKYVEVPAGDPAPQPHKPIHGEECAYCPLLTAIAVFALWLALTWPQRRKAPRSTWRPAPLRSRFHPCGLGSRGPPLAL</sequence>
<evidence type="ECO:0000256" key="1">
    <source>
        <dbReference type="SAM" id="Phobius"/>
    </source>
</evidence>
<keyword evidence="1" id="KW-1133">Transmembrane helix</keyword>
<keyword evidence="3" id="KW-1185">Reference proteome</keyword>
<reference evidence="2 3" key="1">
    <citation type="submission" date="2022-05" db="EMBL/GenBank/DDBJ databases">
        <title>Luteimonas sp. SX5, whole genome shotgun sequencing project.</title>
        <authorList>
            <person name="Zhao G."/>
            <person name="Shen L."/>
        </authorList>
    </citation>
    <scope>NUCLEOTIDE SEQUENCE [LARGE SCALE GENOMIC DNA]</scope>
    <source>
        <strain evidence="2 3">SX5</strain>
    </source>
</reference>
<protein>
    <submittedName>
        <fullName evidence="2">DUF2946 domain-containing protein</fullName>
    </submittedName>
</protein>
<dbReference type="RefSeq" id="WP_249474033.1">
    <property type="nucleotide sequence ID" value="NZ_JAMBEP010000001.1"/>
</dbReference>
<name>A0ABT0MJL7_9GAMM</name>
<organism evidence="2 3">
    <name type="scientific">Luteimonas galliterrae</name>
    <dbReference type="NCBI Taxonomy" id="2940486"/>
    <lineage>
        <taxon>Bacteria</taxon>
        <taxon>Pseudomonadati</taxon>
        <taxon>Pseudomonadota</taxon>
        <taxon>Gammaproteobacteria</taxon>
        <taxon>Lysobacterales</taxon>
        <taxon>Lysobacteraceae</taxon>
        <taxon>Luteimonas</taxon>
    </lineage>
</organism>
<dbReference type="EMBL" id="JAMBEP010000001">
    <property type="protein sequence ID" value="MCL1635071.1"/>
    <property type="molecule type" value="Genomic_DNA"/>
</dbReference>
<keyword evidence="1" id="KW-0812">Transmembrane</keyword>
<keyword evidence="1" id="KW-0472">Membrane</keyword>
<dbReference type="InterPro" id="IPR021333">
    <property type="entry name" value="DUF2946"/>
</dbReference>
<feature type="transmembrane region" description="Helical" evidence="1">
    <location>
        <begin position="78"/>
        <end position="97"/>
    </location>
</feature>
<evidence type="ECO:0000313" key="3">
    <source>
        <dbReference type="Proteomes" id="UP001431217"/>
    </source>
</evidence>
<dbReference type="Proteomes" id="UP001431217">
    <property type="component" value="Unassembled WGS sequence"/>
</dbReference>